<dbReference type="Pfam" id="PF00153">
    <property type="entry name" value="Mito_carr"/>
    <property type="match status" value="3"/>
</dbReference>
<protein>
    <submittedName>
        <fullName evidence="12">Peroxisomal adenine nucleotide transporter 1</fullName>
    </submittedName>
</protein>
<gene>
    <name evidence="12" type="ORF">QBC47DRAFT_378948</name>
</gene>
<dbReference type="GO" id="GO:0015217">
    <property type="term" value="F:ADP transmembrane transporter activity"/>
    <property type="evidence" value="ECO:0007669"/>
    <property type="project" value="TreeGrafter"/>
</dbReference>
<feature type="transmembrane region" description="Helical" evidence="11">
    <location>
        <begin position="220"/>
        <end position="239"/>
    </location>
</feature>
<evidence type="ECO:0000256" key="8">
    <source>
        <dbReference type="ARBA" id="ARBA00023136"/>
    </source>
</evidence>
<dbReference type="GO" id="GO:0016020">
    <property type="term" value="C:membrane"/>
    <property type="evidence" value="ECO:0007669"/>
    <property type="project" value="UniProtKB-SubCell"/>
</dbReference>
<accession>A0AAJ0BEZ9</accession>
<keyword evidence="7 11" id="KW-1133">Transmembrane helix</keyword>
<evidence type="ECO:0000256" key="5">
    <source>
        <dbReference type="ARBA" id="ARBA00022737"/>
    </source>
</evidence>
<dbReference type="InterPro" id="IPR018108">
    <property type="entry name" value="MCP_transmembrane"/>
</dbReference>
<evidence type="ECO:0000256" key="9">
    <source>
        <dbReference type="PROSITE-ProRule" id="PRU00282"/>
    </source>
</evidence>
<evidence type="ECO:0000256" key="6">
    <source>
        <dbReference type="ARBA" id="ARBA00022792"/>
    </source>
</evidence>
<dbReference type="PANTHER" id="PTHR45939">
    <property type="entry name" value="PEROXISOMAL MEMBRANE PROTEIN PMP34-RELATED"/>
    <property type="match status" value="1"/>
</dbReference>
<reference evidence="12" key="1">
    <citation type="submission" date="2023-06" db="EMBL/GenBank/DDBJ databases">
        <title>Genome-scale phylogeny and comparative genomics of the fungal order Sordariales.</title>
        <authorList>
            <consortium name="Lawrence Berkeley National Laboratory"/>
            <person name="Hensen N."/>
            <person name="Bonometti L."/>
            <person name="Westerberg I."/>
            <person name="Brannstrom I.O."/>
            <person name="Guillou S."/>
            <person name="Cros-Aarteil S."/>
            <person name="Calhoun S."/>
            <person name="Haridas S."/>
            <person name="Kuo A."/>
            <person name="Mondo S."/>
            <person name="Pangilinan J."/>
            <person name="Riley R."/>
            <person name="Labutti K."/>
            <person name="Andreopoulos B."/>
            <person name="Lipzen A."/>
            <person name="Chen C."/>
            <person name="Yanf M."/>
            <person name="Daum C."/>
            <person name="Ng V."/>
            <person name="Clum A."/>
            <person name="Steindorff A."/>
            <person name="Ohm R."/>
            <person name="Martin F."/>
            <person name="Silar P."/>
            <person name="Natvig D."/>
            <person name="Lalanne C."/>
            <person name="Gautier V."/>
            <person name="Ament-Velasquez S.L."/>
            <person name="Kruys A."/>
            <person name="Hutchinson M.I."/>
            <person name="Powell A.J."/>
            <person name="Barry K."/>
            <person name="Miller A.N."/>
            <person name="Grigoriev I.V."/>
            <person name="Debuchy R."/>
            <person name="Gladieux P."/>
            <person name="Thoren M.H."/>
            <person name="Johannesson H."/>
        </authorList>
    </citation>
    <scope>NUCLEOTIDE SEQUENCE</scope>
    <source>
        <strain evidence="12">PSN4</strain>
    </source>
</reference>
<proteinExistence type="inferred from homology"/>
<dbReference type="Proteomes" id="UP001239445">
    <property type="component" value="Unassembled WGS sequence"/>
</dbReference>
<keyword evidence="6" id="KW-0999">Mitochondrion inner membrane</keyword>
<evidence type="ECO:0000256" key="3">
    <source>
        <dbReference type="ARBA" id="ARBA00022448"/>
    </source>
</evidence>
<dbReference type="InterPro" id="IPR052217">
    <property type="entry name" value="Mito/Peroxisomal_Carrier"/>
</dbReference>
<sequence>MPRASKLLPSLGHAASGAGGTVISTLATYPLDLVNTRLKVQRQLRADGTIDDIDAYRGILDAFHTIYAREGGLSAFFVGLGPDLVKSAADSFLFFLFYTWFRARRLHARNAPYLNTLEELAVGAAAGACAKAFTTPVSNVVTRKQTASLLDAKDGNHVKAATFSEIVADIRREKGVLGLWAGYSASLVLTLNPSMTFFLQHMLKRMFVAREKWDEPGRRATFLLAALSKVAATSVTYPFQIAKARVQVSAPSEKPSRPGLQSLAGDTIFGTVFRIAKAEGITALYDGIGGELLKGFFSHGTTMMAKDIVHGLLIQSYLAMLIFLQRYPRLRARFMQRTRAAEEGFLNQYRRVLSLSQITARRLRTAIGVSTAGKDMFAI</sequence>
<keyword evidence="8 9" id="KW-0472">Membrane</keyword>
<comment type="caution">
    <text evidence="12">The sequence shown here is derived from an EMBL/GenBank/DDBJ whole genome shotgun (WGS) entry which is preliminary data.</text>
</comment>
<keyword evidence="13" id="KW-1185">Reference proteome</keyword>
<keyword evidence="4 9" id="KW-0812">Transmembrane</keyword>
<evidence type="ECO:0000256" key="11">
    <source>
        <dbReference type="SAM" id="Phobius"/>
    </source>
</evidence>
<dbReference type="SUPFAM" id="SSF103506">
    <property type="entry name" value="Mitochondrial carrier"/>
    <property type="match status" value="1"/>
</dbReference>
<evidence type="ECO:0000256" key="10">
    <source>
        <dbReference type="RuleBase" id="RU000488"/>
    </source>
</evidence>
<feature type="repeat" description="Solcar" evidence="9">
    <location>
        <begin position="220"/>
        <end position="312"/>
    </location>
</feature>
<evidence type="ECO:0000256" key="1">
    <source>
        <dbReference type="ARBA" id="ARBA00004141"/>
    </source>
</evidence>
<dbReference type="PROSITE" id="PS50920">
    <property type="entry name" value="SOLCAR"/>
    <property type="match status" value="3"/>
</dbReference>
<keyword evidence="5" id="KW-0677">Repeat</keyword>
<evidence type="ECO:0000256" key="2">
    <source>
        <dbReference type="ARBA" id="ARBA00006375"/>
    </source>
</evidence>
<dbReference type="EMBL" id="MU839832">
    <property type="protein sequence ID" value="KAK1756049.1"/>
    <property type="molecule type" value="Genomic_DNA"/>
</dbReference>
<evidence type="ECO:0000313" key="12">
    <source>
        <dbReference type="EMBL" id="KAK1756049.1"/>
    </source>
</evidence>
<feature type="transmembrane region" description="Helical" evidence="11">
    <location>
        <begin position="308"/>
        <end position="327"/>
    </location>
</feature>
<feature type="repeat" description="Solcar" evidence="9">
    <location>
        <begin position="8"/>
        <end position="104"/>
    </location>
</feature>
<comment type="similarity">
    <text evidence="2 10">Belongs to the mitochondrial carrier (TC 2.A.29) family.</text>
</comment>
<feature type="transmembrane region" description="Helical" evidence="11">
    <location>
        <begin position="177"/>
        <end position="199"/>
    </location>
</feature>
<organism evidence="12 13">
    <name type="scientific">Echria macrotheca</name>
    <dbReference type="NCBI Taxonomy" id="438768"/>
    <lineage>
        <taxon>Eukaryota</taxon>
        <taxon>Fungi</taxon>
        <taxon>Dikarya</taxon>
        <taxon>Ascomycota</taxon>
        <taxon>Pezizomycotina</taxon>
        <taxon>Sordariomycetes</taxon>
        <taxon>Sordariomycetidae</taxon>
        <taxon>Sordariales</taxon>
        <taxon>Schizotheciaceae</taxon>
        <taxon>Echria</taxon>
    </lineage>
</organism>
<feature type="repeat" description="Solcar" evidence="9">
    <location>
        <begin position="114"/>
        <end position="206"/>
    </location>
</feature>
<dbReference type="Gene3D" id="1.50.40.10">
    <property type="entry name" value="Mitochondrial carrier domain"/>
    <property type="match status" value="1"/>
</dbReference>
<keyword evidence="3 10" id="KW-0813">Transport</keyword>
<evidence type="ECO:0000313" key="13">
    <source>
        <dbReference type="Proteomes" id="UP001239445"/>
    </source>
</evidence>
<dbReference type="PANTHER" id="PTHR45939:SF2">
    <property type="entry name" value="CARRIER PROTEIN, PUTATIVE (AFU_ORTHOLOGUE AFUA_2G13870)-RELATED"/>
    <property type="match status" value="1"/>
</dbReference>
<dbReference type="InterPro" id="IPR023395">
    <property type="entry name" value="MCP_dom_sf"/>
</dbReference>
<evidence type="ECO:0000256" key="7">
    <source>
        <dbReference type="ARBA" id="ARBA00022989"/>
    </source>
</evidence>
<dbReference type="AlphaFoldDB" id="A0AAJ0BEZ9"/>
<evidence type="ECO:0000256" key="4">
    <source>
        <dbReference type="ARBA" id="ARBA00022692"/>
    </source>
</evidence>
<keyword evidence="6" id="KW-0496">Mitochondrion</keyword>
<comment type="subcellular location">
    <subcellularLocation>
        <location evidence="1">Membrane</location>
        <topology evidence="1">Multi-pass membrane protein</topology>
    </subcellularLocation>
</comment>
<name>A0AAJ0BEZ9_9PEZI</name>